<dbReference type="Proteomes" id="UP000470470">
    <property type="component" value="Unassembled WGS sequence"/>
</dbReference>
<evidence type="ECO:0000313" key="4">
    <source>
        <dbReference type="Proteomes" id="UP000470470"/>
    </source>
</evidence>
<dbReference type="GO" id="GO:0005524">
    <property type="term" value="F:ATP binding"/>
    <property type="evidence" value="ECO:0007669"/>
    <property type="project" value="UniProtKB-KW"/>
</dbReference>
<evidence type="ECO:0000313" key="3">
    <source>
        <dbReference type="EMBL" id="NEL55245.1"/>
    </source>
</evidence>
<sequence length="144" mass="15330">MPDVQGPVWRWDVTSVRELAALRAGVRDCLDVDRRGPAAHSPSGERLLLAVEELTSNALRHGELPVRTAVTAGDEGWLLSVTDAAGDRPPAEAVDRDPALGGLGLKLTATLAGTYGWVTDGDRKHVWAYLPFTPGDLPPDAADD</sequence>
<keyword evidence="1" id="KW-0723">Serine/threonine-protein kinase</keyword>
<dbReference type="PANTHER" id="PTHR35526">
    <property type="entry name" value="ANTI-SIGMA-F FACTOR RSBW-RELATED"/>
    <property type="match status" value="1"/>
</dbReference>
<dbReference type="EMBL" id="JAAGWK010000021">
    <property type="protein sequence ID" value="NEL55245.1"/>
    <property type="molecule type" value="Genomic_DNA"/>
</dbReference>
<feature type="domain" description="Histidine kinase/HSP90-like ATPase" evidence="2">
    <location>
        <begin position="20"/>
        <end position="128"/>
    </location>
</feature>
<dbReference type="InterPro" id="IPR036890">
    <property type="entry name" value="HATPase_C_sf"/>
</dbReference>
<dbReference type="Gene3D" id="3.30.565.10">
    <property type="entry name" value="Histidine kinase-like ATPase, C-terminal domain"/>
    <property type="match status" value="1"/>
</dbReference>
<dbReference type="InterPro" id="IPR003594">
    <property type="entry name" value="HATPase_dom"/>
</dbReference>
<keyword evidence="3" id="KW-0547">Nucleotide-binding</keyword>
<protein>
    <submittedName>
        <fullName evidence="3">ATP-binding protein</fullName>
    </submittedName>
</protein>
<accession>A0A7K3WFI8</accession>
<dbReference type="AlphaFoldDB" id="A0A7K3WFI8"/>
<reference evidence="3 4" key="1">
    <citation type="submission" date="2020-02" db="EMBL/GenBank/DDBJ databases">
        <title>The whole genome sequence of CPCC 205119.</title>
        <authorList>
            <person name="Jiang Z."/>
        </authorList>
    </citation>
    <scope>NUCLEOTIDE SEQUENCE [LARGE SCALE GENOMIC DNA]</scope>
    <source>
        <strain evidence="3 4">CPCC 205119</strain>
    </source>
</reference>
<dbReference type="GO" id="GO:0004674">
    <property type="term" value="F:protein serine/threonine kinase activity"/>
    <property type="evidence" value="ECO:0007669"/>
    <property type="project" value="UniProtKB-KW"/>
</dbReference>
<gene>
    <name evidence="3" type="ORF">G1H19_14705</name>
</gene>
<keyword evidence="1" id="KW-0418">Kinase</keyword>
<dbReference type="Pfam" id="PF13581">
    <property type="entry name" value="HATPase_c_2"/>
    <property type="match status" value="1"/>
</dbReference>
<keyword evidence="4" id="KW-1185">Reference proteome</keyword>
<dbReference type="CDD" id="cd16936">
    <property type="entry name" value="HATPase_RsbW-like"/>
    <property type="match status" value="1"/>
</dbReference>
<evidence type="ECO:0000256" key="1">
    <source>
        <dbReference type="ARBA" id="ARBA00022527"/>
    </source>
</evidence>
<name>A0A7K3WFI8_9ACTN</name>
<evidence type="ECO:0000259" key="2">
    <source>
        <dbReference type="Pfam" id="PF13581"/>
    </source>
</evidence>
<comment type="caution">
    <text evidence="3">The sequence shown here is derived from an EMBL/GenBank/DDBJ whole genome shotgun (WGS) entry which is preliminary data.</text>
</comment>
<dbReference type="PANTHER" id="PTHR35526:SF3">
    <property type="entry name" value="ANTI-SIGMA-F FACTOR RSBW"/>
    <property type="match status" value="1"/>
</dbReference>
<dbReference type="InterPro" id="IPR050267">
    <property type="entry name" value="Anti-sigma-factor_SerPK"/>
</dbReference>
<dbReference type="SUPFAM" id="SSF55874">
    <property type="entry name" value="ATPase domain of HSP90 chaperone/DNA topoisomerase II/histidine kinase"/>
    <property type="match status" value="1"/>
</dbReference>
<keyword evidence="3" id="KW-0067">ATP-binding</keyword>
<keyword evidence="1" id="KW-0808">Transferase</keyword>
<proteinExistence type="predicted"/>
<organism evidence="3 4">
    <name type="scientific">Goekera deserti</name>
    <dbReference type="NCBI Taxonomy" id="2497753"/>
    <lineage>
        <taxon>Bacteria</taxon>
        <taxon>Bacillati</taxon>
        <taxon>Actinomycetota</taxon>
        <taxon>Actinomycetes</taxon>
        <taxon>Geodermatophilales</taxon>
        <taxon>Geodermatophilaceae</taxon>
        <taxon>Goekera</taxon>
    </lineage>
</organism>